<dbReference type="Proteomes" id="UP000054359">
    <property type="component" value="Unassembled WGS sequence"/>
</dbReference>
<keyword evidence="2" id="KW-1185">Reference proteome</keyword>
<dbReference type="AlphaFoldDB" id="A0A087TS80"/>
<evidence type="ECO:0000313" key="1">
    <source>
        <dbReference type="EMBL" id="KFM67969.1"/>
    </source>
</evidence>
<dbReference type="EMBL" id="KK116504">
    <property type="protein sequence ID" value="KFM67969.1"/>
    <property type="molecule type" value="Genomic_DNA"/>
</dbReference>
<evidence type="ECO:0000313" key="2">
    <source>
        <dbReference type="Proteomes" id="UP000054359"/>
    </source>
</evidence>
<proteinExistence type="predicted"/>
<dbReference type="OrthoDB" id="6437913at2759"/>
<gene>
    <name evidence="1" type="ORF">X975_11799</name>
</gene>
<dbReference type="Gene3D" id="3.30.710.10">
    <property type="entry name" value="Potassium Channel Kv1.1, Chain A"/>
    <property type="match status" value="1"/>
</dbReference>
<organism evidence="1 2">
    <name type="scientific">Stegodyphus mimosarum</name>
    <name type="common">African social velvet spider</name>
    <dbReference type="NCBI Taxonomy" id="407821"/>
    <lineage>
        <taxon>Eukaryota</taxon>
        <taxon>Metazoa</taxon>
        <taxon>Ecdysozoa</taxon>
        <taxon>Arthropoda</taxon>
        <taxon>Chelicerata</taxon>
        <taxon>Arachnida</taxon>
        <taxon>Araneae</taxon>
        <taxon>Araneomorphae</taxon>
        <taxon>Entelegynae</taxon>
        <taxon>Eresoidea</taxon>
        <taxon>Eresidae</taxon>
        <taxon>Stegodyphus</taxon>
    </lineage>
</organism>
<name>A0A087TS80_STEMI</name>
<protein>
    <submittedName>
        <fullName evidence="1">Uncharacterized protein</fullName>
    </submittedName>
</protein>
<accession>A0A087TS80</accession>
<reference evidence="1 2" key="1">
    <citation type="submission" date="2013-11" db="EMBL/GenBank/DDBJ databases">
        <title>Genome sequencing of Stegodyphus mimosarum.</title>
        <authorList>
            <person name="Bechsgaard J."/>
        </authorList>
    </citation>
    <scope>NUCLEOTIDE SEQUENCE [LARGE SCALE GENOMIC DNA]</scope>
</reference>
<dbReference type="InterPro" id="IPR011333">
    <property type="entry name" value="SKP1/BTB/POZ_sf"/>
</dbReference>
<feature type="non-terminal residue" evidence="1">
    <location>
        <position position="322"/>
    </location>
</feature>
<sequence length="322" mass="37398">MFIRLIIRIQSQLRNIIVEIFAQPTIRMKLSKDRLMASIEKYPALSQLIPSEEGYIVASNITLDGLLNIMRFIQRGSYQIKNWDVALKTYAAAKAYGVVTLQRICEEYFCENPIRSNSVNAVHMLATKLRIDPVVQVTSQYLASRRNEHEAEEFLYCFVKNSINIEALIFTVPLVDIDMSTMNNFHKDISNEVVFESLMDCYEILGIGINLQCCDTTERKVYVEVLNDKECIFFTEERRKSLNSPCILNLRKKLIVRPEQSASIRITVEDLDPRLCYSLAQNHMESCSNLKCSVRSHQETLHESRELCFIGEVFYHKKFRIR</sequence>